<sequence length="227" mass="24608">MTDTFSPRTLGDPLPDDARASRIIAAAIETFGARGYTDTTLADIARRAHVSTSTLQLHFSSKDELFRETVRSLMLASLTATDDESTNVLAGATVADAVRAVARRYWRSMERPELVAILRLVVAELPRFPELATLHAVEALERQVHALERLIERGVVRGELRPVDVRAAARTIVATLAAHALWFAYPGIYAGLTGPDRDRAAAATIETLIQSLAPTPAPSTDDSSDHA</sequence>
<accession>W0RPS6</accession>
<dbReference type="InterPro" id="IPR050109">
    <property type="entry name" value="HTH-type_TetR-like_transc_reg"/>
</dbReference>
<dbReference type="Pfam" id="PF00440">
    <property type="entry name" value="TetR_N"/>
    <property type="match status" value="1"/>
</dbReference>
<organism evidence="4 5">
    <name type="scientific">Gemmatirosa kalamazoonensis</name>
    <dbReference type="NCBI Taxonomy" id="861299"/>
    <lineage>
        <taxon>Bacteria</taxon>
        <taxon>Pseudomonadati</taxon>
        <taxon>Gemmatimonadota</taxon>
        <taxon>Gemmatimonadia</taxon>
        <taxon>Gemmatimonadales</taxon>
        <taxon>Gemmatimonadaceae</taxon>
        <taxon>Gemmatirosa</taxon>
    </lineage>
</organism>
<dbReference type="InterPro" id="IPR001647">
    <property type="entry name" value="HTH_TetR"/>
</dbReference>
<dbReference type="InterPro" id="IPR036271">
    <property type="entry name" value="Tet_transcr_reg_TetR-rel_C_sf"/>
</dbReference>
<dbReference type="Gene3D" id="1.10.357.10">
    <property type="entry name" value="Tetracycline Repressor, domain 2"/>
    <property type="match status" value="1"/>
</dbReference>
<dbReference type="PATRIC" id="fig|861299.3.peg.5509"/>
<dbReference type="GO" id="GO:0003700">
    <property type="term" value="F:DNA-binding transcription factor activity"/>
    <property type="evidence" value="ECO:0007669"/>
    <property type="project" value="TreeGrafter"/>
</dbReference>
<dbReference type="AlphaFoldDB" id="W0RPS6"/>
<name>W0RPS6_9BACT</name>
<dbReference type="RefSeq" id="WP_025414324.1">
    <property type="nucleotide sequence ID" value="NZ_CP007129.1"/>
</dbReference>
<evidence type="ECO:0000256" key="2">
    <source>
        <dbReference type="PROSITE-ProRule" id="PRU00335"/>
    </source>
</evidence>
<dbReference type="PROSITE" id="PS50977">
    <property type="entry name" value="HTH_TETR_2"/>
    <property type="match status" value="1"/>
</dbReference>
<reference evidence="4 5" key="1">
    <citation type="journal article" date="2014" name="Genome Announc.">
        <title>Genome Sequence and Methylome of Soil Bacterium Gemmatirosa kalamazoonensis KBS708T, a Member of the Rarely Cultivated Gemmatimonadetes Phylum.</title>
        <authorList>
            <person name="Debruyn J.M."/>
            <person name="Radosevich M."/>
            <person name="Wommack K.E."/>
            <person name="Polson S.W."/>
            <person name="Hauser L.J."/>
            <person name="Fawaz M.N."/>
            <person name="Korlach J."/>
            <person name="Tsai Y.C."/>
        </authorList>
    </citation>
    <scope>NUCLEOTIDE SEQUENCE [LARGE SCALE GENOMIC DNA]</scope>
    <source>
        <strain evidence="4 5">KBS708</strain>
        <plasmid evidence="5">Plasmid 1</plasmid>
    </source>
</reference>
<protein>
    <submittedName>
        <fullName evidence="4">Regulatory protein TetR</fullName>
    </submittedName>
</protein>
<evidence type="ECO:0000259" key="3">
    <source>
        <dbReference type="PROSITE" id="PS50977"/>
    </source>
</evidence>
<dbReference type="PANTHER" id="PTHR30055:SF223">
    <property type="entry name" value="HTH-TYPE TRANSCRIPTIONAL REGULATOR UIDR"/>
    <property type="match status" value="1"/>
</dbReference>
<dbReference type="Proteomes" id="UP000019151">
    <property type="component" value="Plasmid 1"/>
</dbReference>
<dbReference type="EMBL" id="CP007129">
    <property type="protein sequence ID" value="AHG93009.1"/>
    <property type="molecule type" value="Genomic_DNA"/>
</dbReference>
<evidence type="ECO:0000313" key="4">
    <source>
        <dbReference type="EMBL" id="AHG93009.1"/>
    </source>
</evidence>
<dbReference type="OrthoDB" id="9809994at2"/>
<keyword evidence="5" id="KW-1185">Reference proteome</keyword>
<keyword evidence="1 2" id="KW-0238">DNA-binding</keyword>
<dbReference type="KEGG" id="gba:J421_5474"/>
<gene>
    <name evidence="4" type="ORF">J421_5474</name>
</gene>
<dbReference type="Pfam" id="PF14246">
    <property type="entry name" value="TetR_C_7"/>
    <property type="match status" value="1"/>
</dbReference>
<feature type="DNA-binding region" description="H-T-H motif" evidence="2">
    <location>
        <begin position="40"/>
        <end position="59"/>
    </location>
</feature>
<dbReference type="GO" id="GO:0000976">
    <property type="term" value="F:transcription cis-regulatory region binding"/>
    <property type="evidence" value="ECO:0007669"/>
    <property type="project" value="TreeGrafter"/>
</dbReference>
<feature type="domain" description="HTH tetR-type" evidence="3">
    <location>
        <begin position="17"/>
        <end position="77"/>
    </location>
</feature>
<geneLocation type="plasmid" evidence="4 5">
    <name>1</name>
</geneLocation>
<dbReference type="HOGENOM" id="CLU_069356_27_2_0"/>
<dbReference type="InterPro" id="IPR039536">
    <property type="entry name" value="TetR_C_Proteobacteria"/>
</dbReference>
<dbReference type="InParanoid" id="W0RPS6"/>
<dbReference type="FunCoup" id="W0RPS6">
    <property type="interactions" value="23"/>
</dbReference>
<keyword evidence="4" id="KW-0614">Plasmid</keyword>
<proteinExistence type="predicted"/>
<evidence type="ECO:0000313" key="5">
    <source>
        <dbReference type="Proteomes" id="UP000019151"/>
    </source>
</evidence>
<dbReference type="InterPro" id="IPR009057">
    <property type="entry name" value="Homeodomain-like_sf"/>
</dbReference>
<dbReference type="PANTHER" id="PTHR30055">
    <property type="entry name" value="HTH-TYPE TRANSCRIPTIONAL REGULATOR RUTR"/>
    <property type="match status" value="1"/>
</dbReference>
<dbReference type="SUPFAM" id="SSF46689">
    <property type="entry name" value="Homeodomain-like"/>
    <property type="match status" value="1"/>
</dbReference>
<dbReference type="SUPFAM" id="SSF48498">
    <property type="entry name" value="Tetracyclin repressor-like, C-terminal domain"/>
    <property type="match status" value="1"/>
</dbReference>
<dbReference type="PRINTS" id="PR00455">
    <property type="entry name" value="HTHTETR"/>
</dbReference>
<evidence type="ECO:0000256" key="1">
    <source>
        <dbReference type="ARBA" id="ARBA00023125"/>
    </source>
</evidence>